<dbReference type="CDD" id="cd16377">
    <property type="entry name" value="23S_rRNA_IVP_like"/>
    <property type="match status" value="1"/>
</dbReference>
<dbReference type="Proteomes" id="UP000244956">
    <property type="component" value="Unassembled WGS sequence"/>
</dbReference>
<evidence type="ECO:0000313" key="2">
    <source>
        <dbReference type="Proteomes" id="UP000244956"/>
    </source>
</evidence>
<reference evidence="1 2" key="1">
    <citation type="submission" date="2018-05" db="EMBL/GenBank/DDBJ databases">
        <title>Marinilabilia rubrum sp. nov., isolated from saltern sediment.</title>
        <authorList>
            <person name="Zhang R."/>
        </authorList>
    </citation>
    <scope>NUCLEOTIDE SEQUENCE [LARGE SCALE GENOMIC DNA]</scope>
    <source>
        <strain evidence="1 2">WTE16</strain>
    </source>
</reference>
<dbReference type="OrthoDB" id="9811959at2"/>
<comment type="caution">
    <text evidence="1">The sequence shown here is derived from an EMBL/GenBank/DDBJ whole genome shotgun (WGS) entry which is preliminary data.</text>
</comment>
<dbReference type="NCBIfam" id="TIGR02436">
    <property type="entry name" value="four helix bundle protein"/>
    <property type="match status" value="1"/>
</dbReference>
<dbReference type="RefSeq" id="WP_109266111.1">
    <property type="nucleotide sequence ID" value="NZ_QEWP01000026.1"/>
</dbReference>
<dbReference type="Gene3D" id="1.20.1440.60">
    <property type="entry name" value="23S rRNA-intervening sequence"/>
    <property type="match status" value="1"/>
</dbReference>
<dbReference type="AlphaFoldDB" id="A0A2U2B404"/>
<dbReference type="PANTHER" id="PTHR38471:SF2">
    <property type="entry name" value="FOUR HELIX BUNDLE PROTEIN"/>
    <property type="match status" value="1"/>
</dbReference>
<dbReference type="PANTHER" id="PTHR38471">
    <property type="entry name" value="FOUR HELIX BUNDLE PROTEIN"/>
    <property type="match status" value="1"/>
</dbReference>
<protein>
    <submittedName>
        <fullName evidence="1">Four helix bundle protein</fullName>
    </submittedName>
</protein>
<organism evidence="1 2">
    <name type="scientific">Marinilabilia rubra</name>
    <dbReference type="NCBI Taxonomy" id="2162893"/>
    <lineage>
        <taxon>Bacteria</taxon>
        <taxon>Pseudomonadati</taxon>
        <taxon>Bacteroidota</taxon>
        <taxon>Bacteroidia</taxon>
        <taxon>Marinilabiliales</taxon>
        <taxon>Marinilabiliaceae</taxon>
        <taxon>Marinilabilia</taxon>
    </lineage>
</organism>
<name>A0A2U2B404_9BACT</name>
<dbReference type="InterPro" id="IPR036583">
    <property type="entry name" value="23S_rRNA_IVS_sf"/>
</dbReference>
<dbReference type="EMBL" id="QEWP01000026">
    <property type="protein sequence ID" value="PWD97774.1"/>
    <property type="molecule type" value="Genomic_DNA"/>
</dbReference>
<accession>A0A2U2B404</accession>
<dbReference type="Pfam" id="PF05635">
    <property type="entry name" value="23S_rRNA_IVP"/>
    <property type="match status" value="1"/>
</dbReference>
<gene>
    <name evidence="1" type="ORF">DDZ16_19255</name>
</gene>
<dbReference type="SUPFAM" id="SSF158446">
    <property type="entry name" value="IVS-encoded protein-like"/>
    <property type="match status" value="1"/>
</dbReference>
<sequence length="120" mass="13783">MENFSFKKLLVWQKAMTFAEKCLDITETIKGHYRLIEQLEAAAASVPQNIAEGEGRFSIKDNINYLYISRGSLYESITVLNLLYYKSLISKQTLDEQESIAIEITKMISALISQKRKQIN</sequence>
<proteinExistence type="predicted"/>
<dbReference type="InterPro" id="IPR012657">
    <property type="entry name" value="23S_rRNA-intervening_sequence"/>
</dbReference>
<keyword evidence="2" id="KW-1185">Reference proteome</keyword>
<evidence type="ECO:0000313" key="1">
    <source>
        <dbReference type="EMBL" id="PWD97774.1"/>
    </source>
</evidence>